<feature type="transmembrane region" description="Helical" evidence="8">
    <location>
        <begin position="6"/>
        <end position="27"/>
    </location>
</feature>
<evidence type="ECO:0000256" key="8">
    <source>
        <dbReference type="SAM" id="Phobius"/>
    </source>
</evidence>
<evidence type="ECO:0000256" key="2">
    <source>
        <dbReference type="ARBA" id="ARBA00022475"/>
    </source>
</evidence>
<keyword evidence="4 8" id="KW-0812">Transmembrane</keyword>
<evidence type="ECO:0000256" key="4">
    <source>
        <dbReference type="ARBA" id="ARBA00022692"/>
    </source>
</evidence>
<name>A0A1I2HCQ4_9BACT</name>
<evidence type="ECO:0000313" key="9">
    <source>
        <dbReference type="EMBL" id="SFF27143.1"/>
    </source>
</evidence>
<feature type="transmembrane region" description="Helical" evidence="8">
    <location>
        <begin position="302"/>
        <end position="321"/>
    </location>
</feature>
<feature type="transmembrane region" description="Helical" evidence="8">
    <location>
        <begin position="135"/>
        <end position="152"/>
    </location>
</feature>
<feature type="transmembrane region" description="Helical" evidence="8">
    <location>
        <begin position="219"/>
        <end position="240"/>
    </location>
</feature>
<feature type="transmembrane region" description="Helical" evidence="8">
    <location>
        <begin position="48"/>
        <end position="70"/>
    </location>
</feature>
<dbReference type="Pfam" id="PF00953">
    <property type="entry name" value="Glycos_transf_4"/>
    <property type="match status" value="1"/>
</dbReference>
<evidence type="ECO:0000256" key="6">
    <source>
        <dbReference type="ARBA" id="ARBA00023136"/>
    </source>
</evidence>
<dbReference type="GO" id="GO:0005886">
    <property type="term" value="C:plasma membrane"/>
    <property type="evidence" value="ECO:0007669"/>
    <property type="project" value="UniProtKB-SubCell"/>
</dbReference>
<feature type="transmembrane region" description="Helical" evidence="8">
    <location>
        <begin position="188"/>
        <end position="207"/>
    </location>
</feature>
<feature type="transmembrane region" description="Helical" evidence="8">
    <location>
        <begin position="252"/>
        <end position="270"/>
    </location>
</feature>
<dbReference type="GO" id="GO:0071555">
    <property type="term" value="P:cell wall organization"/>
    <property type="evidence" value="ECO:0007669"/>
    <property type="project" value="TreeGrafter"/>
</dbReference>
<evidence type="ECO:0000313" key="10">
    <source>
        <dbReference type="Proteomes" id="UP000198964"/>
    </source>
</evidence>
<comment type="cofactor">
    <cofactor evidence="7">
        <name>Mg(2+)</name>
        <dbReference type="ChEBI" id="CHEBI:18420"/>
    </cofactor>
</comment>
<proteinExistence type="predicted"/>
<dbReference type="GO" id="GO:0016780">
    <property type="term" value="F:phosphotransferase activity, for other substituted phosphate groups"/>
    <property type="evidence" value="ECO:0007669"/>
    <property type="project" value="InterPro"/>
</dbReference>
<dbReference type="STRING" id="655355.SAMN05216283_1047"/>
<feature type="binding site" evidence="7">
    <location>
        <position position="156"/>
    </location>
    <ligand>
        <name>Mg(2+)</name>
        <dbReference type="ChEBI" id="CHEBI:18420"/>
    </ligand>
</feature>
<dbReference type="GO" id="GO:0044038">
    <property type="term" value="P:cell wall macromolecule biosynthetic process"/>
    <property type="evidence" value="ECO:0007669"/>
    <property type="project" value="TreeGrafter"/>
</dbReference>
<dbReference type="EMBL" id="FONW01000004">
    <property type="protein sequence ID" value="SFF27143.1"/>
    <property type="molecule type" value="Genomic_DNA"/>
</dbReference>
<feature type="transmembrane region" description="Helical" evidence="8">
    <location>
        <begin position="105"/>
        <end position="123"/>
    </location>
</feature>
<dbReference type="CDD" id="cd06853">
    <property type="entry name" value="GT_WecA_like"/>
    <property type="match status" value="1"/>
</dbReference>
<dbReference type="Proteomes" id="UP000198964">
    <property type="component" value="Unassembled WGS sequence"/>
</dbReference>
<keyword evidence="3 9" id="KW-0808">Transferase</keyword>
<keyword evidence="10" id="KW-1185">Reference proteome</keyword>
<reference evidence="9 10" key="1">
    <citation type="submission" date="2016-10" db="EMBL/GenBank/DDBJ databases">
        <authorList>
            <person name="de Groot N.N."/>
        </authorList>
    </citation>
    <scope>NUCLEOTIDE SEQUENCE [LARGE SCALE GENOMIC DNA]</scope>
    <source>
        <strain evidence="9 10">CGMCC 1.9156</strain>
    </source>
</reference>
<protein>
    <submittedName>
        <fullName evidence="9">UDP-N-acetylmuramyl pentapeptide phosphotransferase/UDP-N-acetylglucosamine-1-phosphate transferase</fullName>
    </submittedName>
</protein>
<keyword evidence="6 8" id="KW-0472">Membrane</keyword>
<evidence type="ECO:0000256" key="5">
    <source>
        <dbReference type="ARBA" id="ARBA00022989"/>
    </source>
</evidence>
<keyword evidence="7" id="KW-0479">Metal-binding</keyword>
<evidence type="ECO:0000256" key="3">
    <source>
        <dbReference type="ARBA" id="ARBA00022679"/>
    </source>
</evidence>
<sequence>MTESLFNIFCTVVFSFLFTYLCIPPIVRISQEKHLFDVPNSRKLNKTVVPTLGGVGIFIGITLASTLFIGKLSFPEMRYIIAALIMLFFIGLKDDILVIAPRKKLMIQIAAAAILVFLGGIQIKSLSNLFYLNQISIWISAPLSFMLLLFIINSINLIDGIDGLASGITIFISGILGGWFLIAGHLEYAILSFAVTGSLLAFMRFNLWGGENKIFMGDTGSMVLGGLLGILAIKFLSFNISAPESLQIANGPTFILALFIVPVTDTLRVFTIRISQKRSPFSPDMNHIHHILIKSGMKHLQASGFLILYTSFFVLLSLVTMNYLSTTMSFVLTLATSFSIVGFLHKNQKSIKQKRARQIQLTRRILSSGLPIHEDPFHIVKANDKIYEKKIYQN</sequence>
<keyword evidence="2" id="KW-1003">Cell membrane</keyword>
<dbReference type="InterPro" id="IPR018480">
    <property type="entry name" value="PNAcMuramoyl-5peptid_Trfase_CS"/>
</dbReference>
<dbReference type="InterPro" id="IPR000715">
    <property type="entry name" value="Glycosyl_transferase_4"/>
</dbReference>
<gene>
    <name evidence="9" type="ORF">SAMN05216283_1047</name>
</gene>
<organism evidence="9 10">
    <name type="scientific">Sunxiuqinia elliptica</name>
    <dbReference type="NCBI Taxonomy" id="655355"/>
    <lineage>
        <taxon>Bacteria</taxon>
        <taxon>Pseudomonadati</taxon>
        <taxon>Bacteroidota</taxon>
        <taxon>Bacteroidia</taxon>
        <taxon>Marinilabiliales</taxon>
        <taxon>Prolixibacteraceae</taxon>
        <taxon>Sunxiuqinia</taxon>
    </lineage>
</organism>
<dbReference type="RefSeq" id="WP_093919700.1">
    <property type="nucleotide sequence ID" value="NZ_FONW01000004.1"/>
</dbReference>
<feature type="transmembrane region" description="Helical" evidence="8">
    <location>
        <begin position="76"/>
        <end position="93"/>
    </location>
</feature>
<dbReference type="PROSITE" id="PS01348">
    <property type="entry name" value="MRAY_2"/>
    <property type="match status" value="1"/>
</dbReference>
<dbReference type="GO" id="GO:0009103">
    <property type="term" value="P:lipopolysaccharide biosynthetic process"/>
    <property type="evidence" value="ECO:0007669"/>
    <property type="project" value="TreeGrafter"/>
</dbReference>
<evidence type="ECO:0000256" key="7">
    <source>
        <dbReference type="PIRSR" id="PIRSR600715-1"/>
    </source>
</evidence>
<keyword evidence="5 8" id="KW-1133">Transmembrane helix</keyword>
<dbReference type="PANTHER" id="PTHR22926">
    <property type="entry name" value="PHOSPHO-N-ACETYLMURAMOYL-PENTAPEPTIDE-TRANSFERASE"/>
    <property type="match status" value="1"/>
</dbReference>
<feature type="binding site" evidence="7">
    <location>
        <position position="218"/>
    </location>
    <ligand>
        <name>Mg(2+)</name>
        <dbReference type="ChEBI" id="CHEBI:18420"/>
    </ligand>
</feature>
<accession>A0A1I2HCQ4</accession>
<evidence type="ECO:0000256" key="1">
    <source>
        <dbReference type="ARBA" id="ARBA00004651"/>
    </source>
</evidence>
<dbReference type="AlphaFoldDB" id="A0A1I2HCQ4"/>
<keyword evidence="7" id="KW-0460">Magnesium</keyword>
<dbReference type="GO" id="GO:0046872">
    <property type="term" value="F:metal ion binding"/>
    <property type="evidence" value="ECO:0007669"/>
    <property type="project" value="UniProtKB-KW"/>
</dbReference>
<dbReference type="PANTHER" id="PTHR22926:SF3">
    <property type="entry name" value="UNDECAPRENYL-PHOSPHATE ALPHA-N-ACETYLGLUCOSAMINYL 1-PHOSPHATE TRANSFERASE"/>
    <property type="match status" value="1"/>
</dbReference>
<comment type="subcellular location">
    <subcellularLocation>
        <location evidence="1">Cell membrane</location>
        <topology evidence="1">Multi-pass membrane protein</topology>
    </subcellularLocation>
</comment>
<feature type="transmembrane region" description="Helical" evidence="8">
    <location>
        <begin position="327"/>
        <end position="345"/>
    </location>
</feature>
<feature type="transmembrane region" description="Helical" evidence="8">
    <location>
        <begin position="164"/>
        <end position="182"/>
    </location>
</feature>